<dbReference type="Proteomes" id="UP000192980">
    <property type="component" value="Unassembled WGS sequence"/>
</dbReference>
<keyword evidence="1" id="KW-1133">Transmembrane helix</keyword>
<evidence type="ECO:0000313" key="3">
    <source>
        <dbReference type="Proteomes" id="UP000192980"/>
    </source>
</evidence>
<dbReference type="OrthoDB" id="9835185at2"/>
<feature type="transmembrane region" description="Helical" evidence="1">
    <location>
        <begin position="204"/>
        <end position="225"/>
    </location>
</feature>
<feature type="transmembrane region" description="Helical" evidence="1">
    <location>
        <begin position="240"/>
        <end position="262"/>
    </location>
</feature>
<dbReference type="STRING" id="561061.SAMN05660862_1431"/>
<keyword evidence="1" id="KW-0472">Membrane</keyword>
<feature type="transmembrane region" description="Helical" evidence="1">
    <location>
        <begin position="25"/>
        <end position="51"/>
    </location>
</feature>
<feature type="transmembrane region" description="Helical" evidence="1">
    <location>
        <begin position="71"/>
        <end position="95"/>
    </location>
</feature>
<dbReference type="AlphaFoldDB" id="A0A1X7J4S4"/>
<evidence type="ECO:0000256" key="1">
    <source>
        <dbReference type="SAM" id="Phobius"/>
    </source>
</evidence>
<dbReference type="RefSeq" id="WP_085472278.1">
    <property type="nucleotide sequence ID" value="NZ_FXAU01000002.1"/>
</dbReference>
<feature type="transmembrane region" description="Helical" evidence="1">
    <location>
        <begin position="177"/>
        <end position="199"/>
    </location>
</feature>
<name>A0A1X7J4S4_9SPHI</name>
<keyword evidence="1" id="KW-0812">Transmembrane</keyword>
<dbReference type="EMBL" id="FXAU01000002">
    <property type="protein sequence ID" value="SMG22468.1"/>
    <property type="molecule type" value="Genomic_DNA"/>
</dbReference>
<protein>
    <submittedName>
        <fullName evidence="2">Uncharacterized protein</fullName>
    </submittedName>
</protein>
<evidence type="ECO:0000313" key="2">
    <source>
        <dbReference type="EMBL" id="SMG22468.1"/>
    </source>
</evidence>
<sequence length="267" mass="31476">MLNSIQQKNLIASIKEFWSFNRKTILYLPLTLIVLYGAYLLSPTKFIYQIIETPSLGNDEQFLVREMTSGLGHMRGIILLLPFIFLFVCTSRYLFRVKKHSRYTTMPISDLHRIITLWFFTFVIMTIGNLTFYVLDLSTVSIFKLLFMEKTTLANIEVGILYPTYSQASYFKTLDPIYYAFPLIFFQVIPLYQIAHFLFKKNSLFYSILLYTLVMAITFFLYLKWMLHQGNITTIRPENILIGLLPVFIVIGLYLVTFRYLLKEREV</sequence>
<keyword evidence="3" id="KW-1185">Reference proteome</keyword>
<proteinExistence type="predicted"/>
<organism evidence="2 3">
    <name type="scientific">Sphingobacterium psychroaquaticum</name>
    <dbReference type="NCBI Taxonomy" id="561061"/>
    <lineage>
        <taxon>Bacteria</taxon>
        <taxon>Pseudomonadati</taxon>
        <taxon>Bacteroidota</taxon>
        <taxon>Sphingobacteriia</taxon>
        <taxon>Sphingobacteriales</taxon>
        <taxon>Sphingobacteriaceae</taxon>
        <taxon>Sphingobacterium</taxon>
    </lineage>
</organism>
<accession>A0A1X7J4S4</accession>
<gene>
    <name evidence="2" type="ORF">SAMN05660862_1431</name>
</gene>
<feature type="transmembrane region" description="Helical" evidence="1">
    <location>
        <begin position="115"/>
        <end position="135"/>
    </location>
</feature>
<reference evidence="2 3" key="1">
    <citation type="submission" date="2017-04" db="EMBL/GenBank/DDBJ databases">
        <authorList>
            <person name="Afonso C.L."/>
            <person name="Miller P.J."/>
            <person name="Scott M.A."/>
            <person name="Spackman E."/>
            <person name="Goraichik I."/>
            <person name="Dimitrov K.M."/>
            <person name="Suarez D.L."/>
            <person name="Swayne D.E."/>
        </authorList>
    </citation>
    <scope>NUCLEOTIDE SEQUENCE [LARGE SCALE GENOMIC DNA]</scope>
    <source>
        <strain evidence="2 3">DSM 22418</strain>
    </source>
</reference>